<organism evidence="3 4">
    <name type="scientific">Clostridium hominis</name>
    <dbReference type="NCBI Taxonomy" id="2763036"/>
    <lineage>
        <taxon>Bacteria</taxon>
        <taxon>Bacillati</taxon>
        <taxon>Bacillota</taxon>
        <taxon>Clostridia</taxon>
        <taxon>Eubacteriales</taxon>
        <taxon>Clostridiaceae</taxon>
        <taxon>Clostridium</taxon>
    </lineage>
</organism>
<feature type="domain" description="Beta-lactamase class A catalytic" evidence="2">
    <location>
        <begin position="83"/>
        <end position="277"/>
    </location>
</feature>
<evidence type="ECO:0000313" key="4">
    <source>
        <dbReference type="Proteomes" id="UP000596929"/>
    </source>
</evidence>
<name>A0ABR7DBD2_9CLOT</name>
<dbReference type="EMBL" id="JACOOO010000013">
    <property type="protein sequence ID" value="MBC5628706.1"/>
    <property type="molecule type" value="Genomic_DNA"/>
</dbReference>
<comment type="caution">
    <text evidence="3">The sequence shown here is derived from an EMBL/GenBank/DDBJ whole genome shotgun (WGS) entry which is preliminary data.</text>
</comment>
<dbReference type="Gene3D" id="3.40.710.10">
    <property type="entry name" value="DD-peptidase/beta-lactamase superfamily"/>
    <property type="match status" value="1"/>
</dbReference>
<protein>
    <submittedName>
        <fullName evidence="3">Serine hydrolase</fullName>
    </submittedName>
</protein>
<gene>
    <name evidence="3" type="ORF">H8S20_07370</name>
</gene>
<dbReference type="InterPro" id="IPR045155">
    <property type="entry name" value="Beta-lactam_cat"/>
</dbReference>
<accession>A0ABR7DBD2</accession>
<proteinExistence type="predicted"/>
<keyword evidence="4" id="KW-1185">Reference proteome</keyword>
<sequence length="321" mass="37125">MRNKKMIWIISIFIVFVLVIYIAFIKKDILKEETLGAGSSDNYKKNISIDKGSERKRDEYDSNSDLGLRIDEVLGDYKDNVAIYYYNLNTNEKYTLNENKEFIAASTTKVATAMDIADQVQSGVFSMDTLVDYTEEDYEEGSGVLYLQDEIEPLPISKIIELSITESDNIAKNMLRRISKIKTDDYIEKVTGEKVTPGNITTAQQQFEILYRLYTNPDGNEYYDDIIEHMKNTIYDDRIAKYVPYENVAHKIGEYYRYYHDIGIVYDENPYILVVLTKDIGELSDTSYEGDGEADDKYLVDWGESAIELIEEISRVVYENQ</sequence>
<feature type="transmembrane region" description="Helical" evidence="1">
    <location>
        <begin position="6"/>
        <end position="25"/>
    </location>
</feature>
<keyword evidence="1" id="KW-0812">Transmembrane</keyword>
<keyword evidence="1" id="KW-1133">Transmembrane helix</keyword>
<dbReference type="RefSeq" id="WP_186859676.1">
    <property type="nucleotide sequence ID" value="NZ_JACOOO010000013.1"/>
</dbReference>
<dbReference type="SUPFAM" id="SSF56601">
    <property type="entry name" value="beta-lactamase/transpeptidase-like"/>
    <property type="match status" value="1"/>
</dbReference>
<evidence type="ECO:0000259" key="2">
    <source>
        <dbReference type="Pfam" id="PF13354"/>
    </source>
</evidence>
<keyword evidence="3" id="KW-0378">Hydrolase</keyword>
<dbReference type="PANTHER" id="PTHR35333">
    <property type="entry name" value="BETA-LACTAMASE"/>
    <property type="match status" value="1"/>
</dbReference>
<evidence type="ECO:0000256" key="1">
    <source>
        <dbReference type="SAM" id="Phobius"/>
    </source>
</evidence>
<dbReference type="InterPro" id="IPR012338">
    <property type="entry name" value="Beta-lactam/transpept-like"/>
</dbReference>
<dbReference type="InterPro" id="IPR000871">
    <property type="entry name" value="Beta-lactam_class-A"/>
</dbReference>
<dbReference type="Proteomes" id="UP000596929">
    <property type="component" value="Unassembled WGS sequence"/>
</dbReference>
<dbReference type="GO" id="GO:0016787">
    <property type="term" value="F:hydrolase activity"/>
    <property type="evidence" value="ECO:0007669"/>
    <property type="project" value="UniProtKB-KW"/>
</dbReference>
<reference evidence="3 4" key="1">
    <citation type="submission" date="2020-08" db="EMBL/GenBank/DDBJ databases">
        <title>Genome public.</title>
        <authorList>
            <person name="Liu C."/>
            <person name="Sun Q."/>
        </authorList>
    </citation>
    <scope>NUCLEOTIDE SEQUENCE [LARGE SCALE GENOMIC DNA]</scope>
    <source>
        <strain evidence="3 4">NSJ-6</strain>
    </source>
</reference>
<dbReference type="PANTHER" id="PTHR35333:SF3">
    <property type="entry name" value="BETA-LACTAMASE-TYPE TRANSPEPTIDASE FOLD CONTAINING PROTEIN"/>
    <property type="match status" value="1"/>
</dbReference>
<dbReference type="Pfam" id="PF13354">
    <property type="entry name" value="Beta-lactamase2"/>
    <property type="match status" value="1"/>
</dbReference>
<keyword evidence="1" id="KW-0472">Membrane</keyword>
<evidence type="ECO:0000313" key="3">
    <source>
        <dbReference type="EMBL" id="MBC5628706.1"/>
    </source>
</evidence>